<dbReference type="GO" id="GO:0005524">
    <property type="term" value="F:ATP binding"/>
    <property type="evidence" value="ECO:0007669"/>
    <property type="project" value="InterPro"/>
</dbReference>
<comment type="caution">
    <text evidence="2">The sequence shown here is derived from an EMBL/GenBank/DDBJ whole genome shotgun (WGS) entry which is preliminary data.</text>
</comment>
<evidence type="ECO:0000313" key="2">
    <source>
        <dbReference type="EMBL" id="PNX91872.1"/>
    </source>
</evidence>
<accession>A0A2K3MM47</accession>
<organism evidence="2 3">
    <name type="scientific">Trifolium pratense</name>
    <name type="common">Red clover</name>
    <dbReference type="NCBI Taxonomy" id="57577"/>
    <lineage>
        <taxon>Eukaryota</taxon>
        <taxon>Viridiplantae</taxon>
        <taxon>Streptophyta</taxon>
        <taxon>Embryophyta</taxon>
        <taxon>Tracheophyta</taxon>
        <taxon>Spermatophyta</taxon>
        <taxon>Magnoliopsida</taxon>
        <taxon>eudicotyledons</taxon>
        <taxon>Gunneridae</taxon>
        <taxon>Pentapetalae</taxon>
        <taxon>rosids</taxon>
        <taxon>fabids</taxon>
        <taxon>Fabales</taxon>
        <taxon>Fabaceae</taxon>
        <taxon>Papilionoideae</taxon>
        <taxon>50 kb inversion clade</taxon>
        <taxon>NPAAA clade</taxon>
        <taxon>Hologalegina</taxon>
        <taxon>IRL clade</taxon>
        <taxon>Trifolieae</taxon>
        <taxon>Trifolium</taxon>
    </lineage>
</organism>
<keyword evidence="1" id="KW-0732">Signal</keyword>
<feature type="signal peptide" evidence="1">
    <location>
        <begin position="1"/>
        <end position="18"/>
    </location>
</feature>
<sequence length="230" mass="25961">MHLFVVLIVDVVYMCIDSYVCLQTLYECEILLNQHDQTVRKDAVPSDTLNIIDIDNLYDVFLTSMSDDLHTPVVLAGLSDPLKSINDLLHTHKGKKQQFRIESLAALKKSIGDVLTVLGLMPSSYYEISTPELRIDSAIRHPTNFSKFLFNTGVALVLQQLKEKALKHANVTEDEILQKIEERATARIQKKYAKSNAIRKDLAVVGIALMDSPNETTWRPSITLPLQEQL</sequence>
<feature type="chain" id="PRO_5014421291" evidence="1">
    <location>
        <begin position="19"/>
        <end position="230"/>
    </location>
</feature>
<dbReference type="EMBL" id="ASHM01010073">
    <property type="protein sequence ID" value="PNX91872.1"/>
    <property type="molecule type" value="Genomic_DNA"/>
</dbReference>
<gene>
    <name evidence="2" type="ORF">L195_g014997</name>
</gene>
<evidence type="ECO:0000313" key="3">
    <source>
        <dbReference type="Proteomes" id="UP000236291"/>
    </source>
</evidence>
<dbReference type="SUPFAM" id="SSF47323">
    <property type="entry name" value="Anticodon-binding domain of a subclass of class I aminoacyl-tRNA synthetases"/>
    <property type="match status" value="1"/>
</dbReference>
<dbReference type="STRING" id="57577.A0A2K3MM47"/>
<keyword evidence="2" id="KW-0436">Ligase</keyword>
<evidence type="ECO:0000256" key="1">
    <source>
        <dbReference type="SAM" id="SignalP"/>
    </source>
</evidence>
<proteinExistence type="predicted"/>
<dbReference type="InterPro" id="IPR009080">
    <property type="entry name" value="tRNAsynth_Ia_anticodon-bd"/>
</dbReference>
<dbReference type="Proteomes" id="UP000236291">
    <property type="component" value="Unassembled WGS sequence"/>
</dbReference>
<reference evidence="2 3" key="2">
    <citation type="journal article" date="2017" name="Front. Plant Sci.">
        <title>Gene Classification and Mining of Molecular Markers Useful in Red Clover (Trifolium pratense) Breeding.</title>
        <authorList>
            <person name="Istvanek J."/>
            <person name="Dluhosova J."/>
            <person name="Dluhos P."/>
            <person name="Patkova L."/>
            <person name="Nedelnik J."/>
            <person name="Repkova J."/>
        </authorList>
    </citation>
    <scope>NUCLEOTIDE SEQUENCE [LARGE SCALE GENOMIC DNA]</scope>
    <source>
        <strain evidence="3">cv. Tatra</strain>
        <tissue evidence="2">Young leaves</tissue>
    </source>
</reference>
<dbReference type="PANTHER" id="PTHR10890">
    <property type="entry name" value="CYSTEINYL-TRNA SYNTHETASE"/>
    <property type="match status" value="1"/>
</dbReference>
<dbReference type="InterPro" id="IPR024909">
    <property type="entry name" value="Cys-tRNA/MSH_ligase"/>
</dbReference>
<keyword evidence="2" id="KW-0030">Aminoacyl-tRNA synthetase</keyword>
<protein>
    <submittedName>
        <fullName evidence="2">Cysteinyl-tRNA synthetase-like protein</fullName>
    </submittedName>
</protein>
<dbReference type="GO" id="GO:0006423">
    <property type="term" value="P:cysteinyl-tRNA aminoacylation"/>
    <property type="evidence" value="ECO:0007669"/>
    <property type="project" value="TreeGrafter"/>
</dbReference>
<dbReference type="Gene3D" id="1.20.120.1910">
    <property type="entry name" value="Cysteine-tRNA ligase, C-terminal anti-codon recognition domain"/>
    <property type="match status" value="1"/>
</dbReference>
<name>A0A2K3MM47_TRIPR</name>
<dbReference type="AlphaFoldDB" id="A0A2K3MM47"/>
<dbReference type="PANTHER" id="PTHR10890:SF25">
    <property type="entry name" value="CYSTEINE--TRNA LIGASE, CHLOROPLASTIC_MITOCHONDRIAL"/>
    <property type="match status" value="1"/>
</dbReference>
<dbReference type="GO" id="GO:0005737">
    <property type="term" value="C:cytoplasm"/>
    <property type="evidence" value="ECO:0007669"/>
    <property type="project" value="TreeGrafter"/>
</dbReference>
<dbReference type="GO" id="GO:0004817">
    <property type="term" value="F:cysteine-tRNA ligase activity"/>
    <property type="evidence" value="ECO:0007669"/>
    <property type="project" value="TreeGrafter"/>
</dbReference>
<reference evidence="2 3" key="1">
    <citation type="journal article" date="2014" name="Am. J. Bot.">
        <title>Genome assembly and annotation for red clover (Trifolium pratense; Fabaceae).</title>
        <authorList>
            <person name="Istvanek J."/>
            <person name="Jaros M."/>
            <person name="Krenek A."/>
            <person name="Repkova J."/>
        </authorList>
    </citation>
    <scope>NUCLEOTIDE SEQUENCE [LARGE SCALE GENOMIC DNA]</scope>
    <source>
        <strain evidence="3">cv. Tatra</strain>
        <tissue evidence="2">Young leaves</tissue>
    </source>
</reference>